<dbReference type="OrthoDB" id="1885109at2759"/>
<comment type="similarity">
    <text evidence="1">Belongs to the GeBP family.</text>
</comment>
<protein>
    <recommendedName>
        <fullName evidence="4">Glabrous enhancer-binding protein-like DBD domain-containing protein</fullName>
    </recommendedName>
</protein>
<proteinExistence type="inferred from homology"/>
<evidence type="ECO:0000256" key="1">
    <source>
        <dbReference type="ARBA" id="ARBA00010820"/>
    </source>
</evidence>
<reference evidence="5 6" key="1">
    <citation type="journal article" date="2013" name="Front. Plant Sci.">
        <title>The Reference Genome of the Halophytic Plant Eutrema salsugineum.</title>
        <authorList>
            <person name="Yang R."/>
            <person name="Jarvis D.E."/>
            <person name="Chen H."/>
            <person name="Beilstein M.A."/>
            <person name="Grimwood J."/>
            <person name="Jenkins J."/>
            <person name="Shu S."/>
            <person name="Prochnik S."/>
            <person name="Xin M."/>
            <person name="Ma C."/>
            <person name="Schmutz J."/>
            <person name="Wing R.A."/>
            <person name="Mitchell-Olds T."/>
            <person name="Schumaker K.S."/>
            <person name="Wang X."/>
        </authorList>
    </citation>
    <scope>NUCLEOTIDE SEQUENCE [LARGE SCALE GENOMIC DNA]</scope>
</reference>
<name>V4MAU7_EUTSA</name>
<dbReference type="OMA" id="DVPCEEQ"/>
<dbReference type="InterPro" id="IPR007592">
    <property type="entry name" value="GEBP"/>
</dbReference>
<keyword evidence="6" id="KW-1185">Reference proteome</keyword>
<evidence type="ECO:0000313" key="6">
    <source>
        <dbReference type="Proteomes" id="UP000030689"/>
    </source>
</evidence>
<dbReference type="AlphaFoldDB" id="V4MAU7"/>
<gene>
    <name evidence="5" type="ORF">EUTSA_v10016755mg</name>
</gene>
<evidence type="ECO:0000256" key="3">
    <source>
        <dbReference type="SAM" id="MobiDB-lite"/>
    </source>
</evidence>
<feature type="region of interest" description="Disordered" evidence="3">
    <location>
        <begin position="1"/>
        <end position="39"/>
    </location>
</feature>
<dbReference type="Gramene" id="ESQ52262">
    <property type="protein sequence ID" value="ESQ52262"/>
    <property type="gene ID" value="EUTSA_v10016755mg"/>
</dbReference>
<evidence type="ECO:0000256" key="2">
    <source>
        <dbReference type="SAM" id="Coils"/>
    </source>
</evidence>
<dbReference type="PANTHER" id="PTHR31662:SF61">
    <property type="entry name" value="GLABROUS1 ENHANCER-BINDING PROTEIN-LIKE 3"/>
    <property type="match status" value="1"/>
</dbReference>
<sequence length="396" mass="45288">MVSKKRLTCRDDSDDSSSDCLEIRPSGLPLPSSLLTRKHDDDISGTETMLRKRKQAKTIASSSSKMIWSKNEELVILGSIVDYEKETKMSYRSDWDGFYGYVKDFIEANFSKQQLMDKIKNLKKRFLNNQARSIKGKGLSFTNTDDDEIFKTSMIIWATNETERASNENIDQAKDVPCVEHESADENDENMDQATAKVIDLNKDVPSEENELVNENMDPAQDVPFAEHAQANENMEQENEDVPYAEHEQVDENMDQENEDVPYAEHERVDENVDQENVDVPNAEHEQANENMDQENDVPDVEHEPVSDITLENGKGEDEEGEEAGVDEMATLQDALEAMTWYQSFGQYQQNRLRQNLKNIGAQRRKELADEWKALLGEEMRLYARKLTLAARLASA</sequence>
<dbReference type="InterPro" id="IPR053932">
    <property type="entry name" value="GeBP-like_DBD"/>
</dbReference>
<dbReference type="eggNOG" id="ENOG502R6TU">
    <property type="taxonomic scope" value="Eukaryota"/>
</dbReference>
<evidence type="ECO:0000259" key="4">
    <source>
        <dbReference type="Pfam" id="PF04504"/>
    </source>
</evidence>
<dbReference type="GO" id="GO:0006355">
    <property type="term" value="P:regulation of DNA-templated transcription"/>
    <property type="evidence" value="ECO:0007669"/>
    <property type="project" value="InterPro"/>
</dbReference>
<evidence type="ECO:0000313" key="5">
    <source>
        <dbReference type="EMBL" id="ESQ52262.1"/>
    </source>
</evidence>
<feature type="coiled-coil region" evidence="2">
    <location>
        <begin position="184"/>
        <end position="211"/>
    </location>
</feature>
<keyword evidence="2" id="KW-0175">Coiled coil</keyword>
<feature type="domain" description="Glabrous enhancer-binding protein-like DBD" evidence="4">
    <location>
        <begin position="65"/>
        <end position="157"/>
    </location>
</feature>
<dbReference type="EMBL" id="KI517385">
    <property type="protein sequence ID" value="ESQ52262.1"/>
    <property type="molecule type" value="Genomic_DNA"/>
</dbReference>
<dbReference type="Pfam" id="PF04504">
    <property type="entry name" value="GeBP-like_DBD"/>
    <property type="match status" value="1"/>
</dbReference>
<dbReference type="Proteomes" id="UP000030689">
    <property type="component" value="Unassembled WGS sequence"/>
</dbReference>
<feature type="compositionally biased region" description="Low complexity" evidence="3">
    <location>
        <begin position="25"/>
        <end position="35"/>
    </location>
</feature>
<organism evidence="5 6">
    <name type="scientific">Eutrema salsugineum</name>
    <name type="common">Saltwater cress</name>
    <name type="synonym">Sisymbrium salsugineum</name>
    <dbReference type="NCBI Taxonomy" id="72664"/>
    <lineage>
        <taxon>Eukaryota</taxon>
        <taxon>Viridiplantae</taxon>
        <taxon>Streptophyta</taxon>
        <taxon>Embryophyta</taxon>
        <taxon>Tracheophyta</taxon>
        <taxon>Spermatophyta</taxon>
        <taxon>Magnoliopsida</taxon>
        <taxon>eudicotyledons</taxon>
        <taxon>Gunneridae</taxon>
        <taxon>Pentapetalae</taxon>
        <taxon>rosids</taxon>
        <taxon>malvids</taxon>
        <taxon>Brassicales</taxon>
        <taxon>Brassicaceae</taxon>
        <taxon>Eutremeae</taxon>
        <taxon>Eutrema</taxon>
    </lineage>
</organism>
<dbReference type="STRING" id="72664.V4MAU7"/>
<dbReference type="PANTHER" id="PTHR31662">
    <property type="entry name" value="BNAANNG10740D PROTEIN-RELATED"/>
    <property type="match status" value="1"/>
</dbReference>
<accession>V4MAU7</accession>
<dbReference type="GO" id="GO:0005634">
    <property type="term" value="C:nucleus"/>
    <property type="evidence" value="ECO:0007669"/>
    <property type="project" value="TreeGrafter"/>
</dbReference>